<evidence type="ECO:0000256" key="2">
    <source>
        <dbReference type="ARBA" id="ARBA00022833"/>
    </source>
</evidence>
<keyword evidence="6" id="KW-0539">Nucleus</keyword>
<dbReference type="GO" id="GO:0000978">
    <property type="term" value="F:RNA polymerase II cis-regulatory region sequence-specific DNA binding"/>
    <property type="evidence" value="ECO:0007669"/>
    <property type="project" value="TreeGrafter"/>
</dbReference>
<dbReference type="InterPro" id="IPR036864">
    <property type="entry name" value="Zn2-C6_fun-type_DNA-bd_sf"/>
</dbReference>
<dbReference type="SMART" id="SM00906">
    <property type="entry name" value="Fungal_trans"/>
    <property type="match status" value="1"/>
</dbReference>
<dbReference type="SMART" id="SM00066">
    <property type="entry name" value="GAL4"/>
    <property type="match status" value="1"/>
</dbReference>
<dbReference type="InterPro" id="IPR007219">
    <property type="entry name" value="XnlR_reg_dom"/>
</dbReference>
<dbReference type="InterPro" id="IPR001138">
    <property type="entry name" value="Zn2Cys6_DnaBD"/>
</dbReference>
<dbReference type="SUPFAM" id="SSF57701">
    <property type="entry name" value="Zn2/Cys6 DNA-binding domain"/>
    <property type="match status" value="1"/>
</dbReference>
<dbReference type="CDD" id="cd12148">
    <property type="entry name" value="fungal_TF_MHR"/>
    <property type="match status" value="1"/>
</dbReference>
<comment type="caution">
    <text evidence="9">The sequence shown here is derived from an EMBL/GenBank/DDBJ whole genome shotgun (WGS) entry which is preliminary data.</text>
</comment>
<dbReference type="OrthoDB" id="4337792at2759"/>
<keyword evidence="2" id="KW-0862">Zinc</keyword>
<keyword evidence="5" id="KW-0804">Transcription</keyword>
<feature type="domain" description="Zn(2)-C6 fungal-type" evidence="8">
    <location>
        <begin position="34"/>
        <end position="65"/>
    </location>
</feature>
<sequence>MVDVNVPALGTSECSVPTNERKKEVRRRQRQTLSCLPCRRLKVKCDRGRPCGHCVWSDRAASCRYAPFPRNTENSSSPADGSSGEDQIKASKAINPPAIHPKPKHPLLPKRPELQNGDSDRHSPSVSDSTSSKTLDISSRKEECGGNQHNFYDLHVVWKSKFRGATHWSSVLREVRAVLHEFETNLPFFNGKYETRDCSIVKLLGAIRSPFCSTVPPLNYPLGLGYNSHSPSKDEILTYVPDRLRTASLIENYLETIERTHPLLHVPTFRDELSRFWANPAAVDDSWLAQLLVMLALGYEASKSDDQVSTPRDTEDEVLQKFFQGAETCLKSTPFLIAPNLTTLRTLCMMVLAKRTTASSCLELDSCGPLMSTIVRLAMSIGLHCDPRDDDNISPFEKEIRRRLWTTIVFMEIQMSISTGMPLLLRSSGFNTQPPANVNDVDLSPSIPLHMAIRPSMEYTDSTFQIILARSFGIAVDVVSHANSPAGVFEYDQVLRYGAEIKQLLYEASQVYDWTPSATKEDWKYLQKFTLEIFLRRLLLVLHSYYGQKPEAHTQYEISYWSTLECSLALLVLQRQMSEDLSTPKTRVWLAEFLKHDFYIATLIVCLQVARNDALGVDETGGMRHQGIEMPPRQTIIQTLQCCREIWARRICRSHCHFMIHMTIGRLIATLESQNQKKSSSLPEQTVCMQDSLEALRQCQCGNCRSRPRTVKDFYLNQTVMGS</sequence>
<feature type="region of interest" description="Disordered" evidence="7">
    <location>
        <begin position="68"/>
        <end position="87"/>
    </location>
</feature>
<dbReference type="Pfam" id="PF04082">
    <property type="entry name" value="Fungal_trans"/>
    <property type="match status" value="1"/>
</dbReference>
<evidence type="ECO:0000313" key="10">
    <source>
        <dbReference type="Proteomes" id="UP000053958"/>
    </source>
</evidence>
<gene>
    <name evidence="9" type="ORF">T310_5674</name>
</gene>
<dbReference type="GO" id="GO:0006351">
    <property type="term" value="P:DNA-templated transcription"/>
    <property type="evidence" value="ECO:0007669"/>
    <property type="project" value="InterPro"/>
</dbReference>
<keyword evidence="10" id="KW-1185">Reference proteome</keyword>
<evidence type="ECO:0000259" key="8">
    <source>
        <dbReference type="PROSITE" id="PS50048"/>
    </source>
</evidence>
<evidence type="ECO:0000256" key="5">
    <source>
        <dbReference type="ARBA" id="ARBA00023163"/>
    </source>
</evidence>
<dbReference type="PROSITE" id="PS00463">
    <property type="entry name" value="ZN2_CY6_FUNGAL_1"/>
    <property type="match status" value="1"/>
</dbReference>
<dbReference type="RefSeq" id="XP_013326918.1">
    <property type="nucleotide sequence ID" value="XM_013471464.1"/>
</dbReference>
<dbReference type="CDD" id="cd00067">
    <property type="entry name" value="GAL4"/>
    <property type="match status" value="1"/>
</dbReference>
<keyword evidence="1" id="KW-0479">Metal-binding</keyword>
<dbReference type="GO" id="GO:0005634">
    <property type="term" value="C:nucleus"/>
    <property type="evidence" value="ECO:0007669"/>
    <property type="project" value="TreeGrafter"/>
</dbReference>
<feature type="compositionally biased region" description="Basic and acidic residues" evidence="7">
    <location>
        <begin position="110"/>
        <end position="123"/>
    </location>
</feature>
<organism evidence="9 10">
    <name type="scientific">Rasamsonia emersonii (strain ATCC 16479 / CBS 393.64 / IMI 116815)</name>
    <dbReference type="NCBI Taxonomy" id="1408163"/>
    <lineage>
        <taxon>Eukaryota</taxon>
        <taxon>Fungi</taxon>
        <taxon>Dikarya</taxon>
        <taxon>Ascomycota</taxon>
        <taxon>Pezizomycotina</taxon>
        <taxon>Eurotiomycetes</taxon>
        <taxon>Eurotiomycetidae</taxon>
        <taxon>Eurotiales</taxon>
        <taxon>Trichocomaceae</taxon>
        <taxon>Rasamsonia</taxon>
    </lineage>
</organism>
<dbReference type="Gene3D" id="4.10.240.10">
    <property type="entry name" value="Zn(2)-C6 fungal-type DNA-binding domain"/>
    <property type="match status" value="1"/>
</dbReference>
<dbReference type="STRING" id="1408163.A0A0F4YR38"/>
<evidence type="ECO:0000256" key="7">
    <source>
        <dbReference type="SAM" id="MobiDB-lite"/>
    </source>
</evidence>
<evidence type="ECO:0000313" key="9">
    <source>
        <dbReference type="EMBL" id="KKA20306.1"/>
    </source>
</evidence>
<evidence type="ECO:0000256" key="4">
    <source>
        <dbReference type="ARBA" id="ARBA00023125"/>
    </source>
</evidence>
<proteinExistence type="predicted"/>
<dbReference type="InterPro" id="IPR051430">
    <property type="entry name" value="Fungal_TF_Env_Response"/>
</dbReference>
<reference evidence="9 10" key="1">
    <citation type="submission" date="2015-04" db="EMBL/GenBank/DDBJ databases">
        <authorList>
            <person name="Heijne W.H."/>
            <person name="Fedorova N.D."/>
            <person name="Nierman W.C."/>
            <person name="Vollebregt A.W."/>
            <person name="Zhao Z."/>
            <person name="Wu L."/>
            <person name="Kumar M."/>
            <person name="Stam H."/>
            <person name="van den Berg M.A."/>
            <person name="Pel H.J."/>
        </authorList>
    </citation>
    <scope>NUCLEOTIDE SEQUENCE [LARGE SCALE GENOMIC DNA]</scope>
    <source>
        <strain evidence="9 10">CBS 393.64</strain>
    </source>
</reference>
<dbReference type="GO" id="GO:0008270">
    <property type="term" value="F:zinc ion binding"/>
    <property type="evidence" value="ECO:0007669"/>
    <property type="project" value="InterPro"/>
</dbReference>
<dbReference type="AlphaFoldDB" id="A0A0F4YR38"/>
<evidence type="ECO:0000256" key="1">
    <source>
        <dbReference type="ARBA" id="ARBA00022723"/>
    </source>
</evidence>
<name>A0A0F4YR38_RASE3</name>
<dbReference type="Pfam" id="PF00172">
    <property type="entry name" value="Zn_clus"/>
    <property type="match status" value="1"/>
</dbReference>
<evidence type="ECO:0000256" key="6">
    <source>
        <dbReference type="ARBA" id="ARBA00023242"/>
    </source>
</evidence>
<evidence type="ECO:0000256" key="3">
    <source>
        <dbReference type="ARBA" id="ARBA00023015"/>
    </source>
</evidence>
<dbReference type="PANTHER" id="PTHR31944:SF131">
    <property type="entry name" value="HEME-RESPONSIVE ZINC FINGER TRANSCRIPTION FACTOR HAP1"/>
    <property type="match status" value="1"/>
</dbReference>
<keyword evidence="3" id="KW-0805">Transcription regulation</keyword>
<dbReference type="Proteomes" id="UP000053958">
    <property type="component" value="Unassembled WGS sequence"/>
</dbReference>
<dbReference type="GO" id="GO:0001228">
    <property type="term" value="F:DNA-binding transcription activator activity, RNA polymerase II-specific"/>
    <property type="evidence" value="ECO:0007669"/>
    <property type="project" value="TreeGrafter"/>
</dbReference>
<keyword evidence="4" id="KW-0238">DNA-binding</keyword>
<feature type="compositionally biased region" description="Polar residues" evidence="7">
    <location>
        <begin position="71"/>
        <end position="80"/>
    </location>
</feature>
<dbReference type="PANTHER" id="PTHR31944">
    <property type="entry name" value="HEME-RESPONSIVE ZINC FINGER TRANSCRIPTION FACTOR HAP1"/>
    <property type="match status" value="1"/>
</dbReference>
<dbReference type="GeneID" id="25318014"/>
<protein>
    <submittedName>
        <fullName evidence="9">C6 transcription factor</fullName>
    </submittedName>
</protein>
<accession>A0A0F4YR38</accession>
<dbReference type="PROSITE" id="PS50048">
    <property type="entry name" value="ZN2_CY6_FUNGAL_2"/>
    <property type="match status" value="1"/>
</dbReference>
<dbReference type="EMBL" id="LASV01000273">
    <property type="protein sequence ID" value="KKA20306.1"/>
    <property type="molecule type" value="Genomic_DNA"/>
</dbReference>
<feature type="region of interest" description="Disordered" evidence="7">
    <location>
        <begin position="94"/>
        <end position="141"/>
    </location>
</feature>